<organism evidence="2 3">
    <name type="scientific">Armillaria gallica</name>
    <name type="common">Bulbous honey fungus</name>
    <name type="synonym">Armillaria bulbosa</name>
    <dbReference type="NCBI Taxonomy" id="47427"/>
    <lineage>
        <taxon>Eukaryota</taxon>
        <taxon>Fungi</taxon>
        <taxon>Dikarya</taxon>
        <taxon>Basidiomycota</taxon>
        <taxon>Agaricomycotina</taxon>
        <taxon>Agaricomycetes</taxon>
        <taxon>Agaricomycetidae</taxon>
        <taxon>Agaricales</taxon>
        <taxon>Marasmiineae</taxon>
        <taxon>Physalacriaceae</taxon>
        <taxon>Armillaria</taxon>
    </lineage>
</organism>
<dbReference type="PANTHER" id="PTHR14614:SF109">
    <property type="entry name" value="RIBOSOMAL LYSINE N-METHYLTRANSFERASE 5"/>
    <property type="match status" value="1"/>
</dbReference>
<dbReference type="InParanoid" id="A0A2H3EIP0"/>
<feature type="compositionally biased region" description="Basic residues" evidence="1">
    <location>
        <begin position="80"/>
        <end position="90"/>
    </location>
</feature>
<dbReference type="Gene3D" id="3.40.50.150">
    <property type="entry name" value="Vaccinia Virus protein VP39"/>
    <property type="match status" value="1"/>
</dbReference>
<dbReference type="PANTHER" id="PTHR14614">
    <property type="entry name" value="HEPATOCELLULAR CARCINOMA-ASSOCIATED ANTIGEN"/>
    <property type="match status" value="1"/>
</dbReference>
<dbReference type="GO" id="GO:0005829">
    <property type="term" value="C:cytosol"/>
    <property type="evidence" value="ECO:0007669"/>
    <property type="project" value="TreeGrafter"/>
</dbReference>
<evidence type="ECO:0000313" key="3">
    <source>
        <dbReference type="Proteomes" id="UP000217790"/>
    </source>
</evidence>
<dbReference type="Proteomes" id="UP000217790">
    <property type="component" value="Unassembled WGS sequence"/>
</dbReference>
<keyword evidence="3" id="KW-1185">Reference proteome</keyword>
<proteinExistence type="predicted"/>
<dbReference type="GO" id="GO:0032991">
    <property type="term" value="C:protein-containing complex"/>
    <property type="evidence" value="ECO:0007669"/>
    <property type="project" value="TreeGrafter"/>
</dbReference>
<dbReference type="SUPFAM" id="SSF53335">
    <property type="entry name" value="S-adenosyl-L-methionine-dependent methyltransferases"/>
    <property type="match status" value="1"/>
</dbReference>
<dbReference type="STRING" id="47427.A0A2H3EIP0"/>
<dbReference type="InterPro" id="IPR029063">
    <property type="entry name" value="SAM-dependent_MTases_sf"/>
</dbReference>
<dbReference type="InterPro" id="IPR019410">
    <property type="entry name" value="Methyltransf_16"/>
</dbReference>
<evidence type="ECO:0008006" key="4">
    <source>
        <dbReference type="Google" id="ProtNLM"/>
    </source>
</evidence>
<dbReference type="Pfam" id="PF10294">
    <property type="entry name" value="Methyltransf_16"/>
    <property type="match status" value="1"/>
</dbReference>
<dbReference type="AlphaFoldDB" id="A0A2H3EIP0"/>
<dbReference type="OrthoDB" id="2529286at2759"/>
<name>A0A2H3EIP0_ARMGA</name>
<dbReference type="GO" id="GO:0008757">
    <property type="term" value="F:S-adenosylmethionine-dependent methyltransferase activity"/>
    <property type="evidence" value="ECO:0007669"/>
    <property type="project" value="UniProtKB-ARBA"/>
</dbReference>
<evidence type="ECO:0000256" key="1">
    <source>
        <dbReference type="SAM" id="MobiDB-lite"/>
    </source>
</evidence>
<protein>
    <recommendedName>
        <fullName evidence="4">Methyltransferase-domain-containing protein</fullName>
    </recommendedName>
</protein>
<feature type="region of interest" description="Disordered" evidence="1">
    <location>
        <begin position="69"/>
        <end position="90"/>
    </location>
</feature>
<sequence length="329" mass="36222">MNDVGDRIWGVARLAEDSQEVVDADEEVFLIYSDLQSGVSSYSTEFRGLGQQDSRHDVLTVQLDLCPPTGAPPVSLPRTKSSRHSSKRATKVSKPIGKTIEISIAQDVTALRSRGGDTGSVVWKASIDFARLVLEQLHFAAPTASLFDKTALGNMEILELGAGTGLLSIALSTWVKNYTVTDIHEILPLLEKNILLNYAGSTDTTNISIAELDWLSLHATPAKQRSRLFQFPAVDLVFVVDCIYHPSLMPALVDTIDYLSTPGRTTVTVVVELRDEDAVRVFLELWLGTPDWEIWRIGRSNGLPRPYVIWVGRKVDGGNRQGSDYEGKA</sequence>
<dbReference type="OMA" id="WHASVDF"/>
<dbReference type="EMBL" id="KZ293647">
    <property type="protein sequence ID" value="PBK99086.1"/>
    <property type="molecule type" value="Genomic_DNA"/>
</dbReference>
<evidence type="ECO:0000313" key="2">
    <source>
        <dbReference type="EMBL" id="PBK99086.1"/>
    </source>
</evidence>
<accession>A0A2H3EIP0</accession>
<gene>
    <name evidence="2" type="ORF">ARMGADRAFT_1043449</name>
</gene>
<reference evidence="3" key="1">
    <citation type="journal article" date="2017" name="Nat. Ecol. Evol.">
        <title>Genome expansion and lineage-specific genetic innovations in the forest pathogenic fungi Armillaria.</title>
        <authorList>
            <person name="Sipos G."/>
            <person name="Prasanna A.N."/>
            <person name="Walter M.C."/>
            <person name="O'Connor E."/>
            <person name="Balint B."/>
            <person name="Krizsan K."/>
            <person name="Kiss B."/>
            <person name="Hess J."/>
            <person name="Varga T."/>
            <person name="Slot J."/>
            <person name="Riley R."/>
            <person name="Boka B."/>
            <person name="Rigling D."/>
            <person name="Barry K."/>
            <person name="Lee J."/>
            <person name="Mihaltcheva S."/>
            <person name="LaButti K."/>
            <person name="Lipzen A."/>
            <person name="Waldron R."/>
            <person name="Moloney N.M."/>
            <person name="Sperisen C."/>
            <person name="Kredics L."/>
            <person name="Vagvoelgyi C."/>
            <person name="Patrignani A."/>
            <person name="Fitzpatrick D."/>
            <person name="Nagy I."/>
            <person name="Doyle S."/>
            <person name="Anderson J.B."/>
            <person name="Grigoriev I.V."/>
            <person name="Gueldener U."/>
            <person name="Muensterkoetter M."/>
            <person name="Nagy L.G."/>
        </authorList>
    </citation>
    <scope>NUCLEOTIDE SEQUENCE [LARGE SCALE GENOMIC DNA]</scope>
    <source>
        <strain evidence="3">Ar21-2</strain>
    </source>
</reference>